<dbReference type="AlphaFoldDB" id="A0A0M8NZ49"/>
<sequence>MNLSLENRSFTYTRGPSNVLGELLFDIGSTANQIRDLSFINFALALRLQKAKGKRKKKKRKKLEDRPDCVIKLEELTNGTGKIAAILFFYTKKRRIQEKKKRKKENQVENRGRPKPLPHQKISN</sequence>
<gene>
    <name evidence="2" type="ORF">ACN38_g11880</name>
</gene>
<evidence type="ECO:0000313" key="3">
    <source>
        <dbReference type="Proteomes" id="UP000037696"/>
    </source>
</evidence>
<protein>
    <submittedName>
        <fullName evidence="2">Uncharacterized protein</fullName>
    </submittedName>
</protein>
<feature type="region of interest" description="Disordered" evidence="1">
    <location>
        <begin position="96"/>
        <end position="124"/>
    </location>
</feature>
<proteinExistence type="predicted"/>
<accession>A0A0M8NZ49</accession>
<reference evidence="2 3" key="1">
    <citation type="submission" date="2015-08" db="EMBL/GenBank/DDBJ databases">
        <title>Genome sequencing of Penicillium nordicum.</title>
        <authorList>
            <person name="Nguyen H.D."/>
            <person name="Seifert K.A."/>
        </authorList>
    </citation>
    <scope>NUCLEOTIDE SEQUENCE [LARGE SCALE GENOMIC DNA]</scope>
    <source>
        <strain evidence="2 3">DAOMC 185683</strain>
    </source>
</reference>
<organism evidence="2 3">
    <name type="scientific">Penicillium nordicum</name>
    <dbReference type="NCBI Taxonomy" id="229535"/>
    <lineage>
        <taxon>Eukaryota</taxon>
        <taxon>Fungi</taxon>
        <taxon>Dikarya</taxon>
        <taxon>Ascomycota</taxon>
        <taxon>Pezizomycotina</taxon>
        <taxon>Eurotiomycetes</taxon>
        <taxon>Eurotiomycetidae</taxon>
        <taxon>Eurotiales</taxon>
        <taxon>Aspergillaceae</taxon>
        <taxon>Penicillium</taxon>
    </lineage>
</organism>
<keyword evidence="3" id="KW-1185">Reference proteome</keyword>
<dbReference type="EMBL" id="LHQQ01000328">
    <property type="protein sequence ID" value="KOS37331.1"/>
    <property type="molecule type" value="Genomic_DNA"/>
</dbReference>
<evidence type="ECO:0000256" key="1">
    <source>
        <dbReference type="SAM" id="MobiDB-lite"/>
    </source>
</evidence>
<name>A0A0M8NZ49_9EURO</name>
<evidence type="ECO:0000313" key="2">
    <source>
        <dbReference type="EMBL" id="KOS37331.1"/>
    </source>
</evidence>
<dbReference type="Proteomes" id="UP000037696">
    <property type="component" value="Unassembled WGS sequence"/>
</dbReference>
<comment type="caution">
    <text evidence="2">The sequence shown here is derived from an EMBL/GenBank/DDBJ whole genome shotgun (WGS) entry which is preliminary data.</text>
</comment>